<proteinExistence type="predicted"/>
<dbReference type="InterPro" id="IPR050553">
    <property type="entry name" value="Thioredoxin_ResA/DsbE_sf"/>
</dbReference>
<dbReference type="EMBL" id="JAQNQY010000004">
    <property type="protein sequence ID" value="MDC1751788.1"/>
    <property type="molecule type" value="Genomic_DNA"/>
</dbReference>
<comment type="caution">
    <text evidence="9">The sequence shown here is derived from an EMBL/GenBank/DDBJ whole genome shotgun (WGS) entry which is preliminary data.</text>
</comment>
<evidence type="ECO:0000256" key="6">
    <source>
        <dbReference type="SAM" id="SignalP"/>
    </source>
</evidence>
<dbReference type="AlphaFoldDB" id="A0AAW6FZD5"/>
<dbReference type="Proteomes" id="UP001218502">
    <property type="component" value="Unassembled WGS sequence"/>
</dbReference>
<evidence type="ECO:0000256" key="2">
    <source>
        <dbReference type="ARBA" id="ARBA00022748"/>
    </source>
</evidence>
<dbReference type="GO" id="GO:0017004">
    <property type="term" value="P:cytochrome complex assembly"/>
    <property type="evidence" value="ECO:0007669"/>
    <property type="project" value="UniProtKB-KW"/>
</dbReference>
<dbReference type="PANTHER" id="PTHR42852">
    <property type="entry name" value="THIOL:DISULFIDE INTERCHANGE PROTEIN DSBE"/>
    <property type="match status" value="1"/>
</dbReference>
<dbReference type="PANTHER" id="PTHR42852:SF6">
    <property type="entry name" value="THIOL:DISULFIDE INTERCHANGE PROTEIN DSBE"/>
    <property type="match status" value="1"/>
</dbReference>
<protein>
    <submittedName>
        <fullName evidence="9">TlpA disulfide reductase family protein</fullName>
    </submittedName>
</protein>
<dbReference type="PROSITE" id="PS51257">
    <property type="entry name" value="PROKAR_LIPOPROTEIN"/>
    <property type="match status" value="1"/>
</dbReference>
<dbReference type="SUPFAM" id="SSF52833">
    <property type="entry name" value="Thioredoxin-like"/>
    <property type="match status" value="1"/>
</dbReference>
<dbReference type="CDD" id="cd02966">
    <property type="entry name" value="TlpA_like_family"/>
    <property type="match status" value="1"/>
</dbReference>
<name>A0AAW6FZD5_BACUN</name>
<feature type="coiled-coil region" evidence="5">
    <location>
        <begin position="321"/>
        <end position="358"/>
    </location>
</feature>
<comment type="subcellular location">
    <subcellularLocation>
        <location evidence="1">Cell envelope</location>
    </subcellularLocation>
</comment>
<evidence type="ECO:0000313" key="9">
    <source>
        <dbReference type="EMBL" id="MDC1751788.1"/>
    </source>
</evidence>
<dbReference type="RefSeq" id="WP_272197079.1">
    <property type="nucleotide sequence ID" value="NZ_JAQNQY010000004.1"/>
</dbReference>
<evidence type="ECO:0000256" key="1">
    <source>
        <dbReference type="ARBA" id="ARBA00004196"/>
    </source>
</evidence>
<evidence type="ECO:0000313" key="10">
    <source>
        <dbReference type="Proteomes" id="UP001218502"/>
    </source>
</evidence>
<evidence type="ECO:0000256" key="5">
    <source>
        <dbReference type="SAM" id="Coils"/>
    </source>
</evidence>
<dbReference type="Pfam" id="PF14289">
    <property type="entry name" value="DUF4369"/>
    <property type="match status" value="1"/>
</dbReference>
<accession>A0AAW6FZD5</accession>
<evidence type="ECO:0000256" key="3">
    <source>
        <dbReference type="ARBA" id="ARBA00023157"/>
    </source>
</evidence>
<evidence type="ECO:0000256" key="4">
    <source>
        <dbReference type="ARBA" id="ARBA00023284"/>
    </source>
</evidence>
<dbReference type="InterPro" id="IPR025380">
    <property type="entry name" value="DUF4369"/>
</dbReference>
<evidence type="ECO:0000259" key="7">
    <source>
        <dbReference type="Pfam" id="PF13905"/>
    </source>
</evidence>
<evidence type="ECO:0000259" key="8">
    <source>
        <dbReference type="Pfam" id="PF14289"/>
    </source>
</evidence>
<dbReference type="GO" id="GO:0030313">
    <property type="term" value="C:cell envelope"/>
    <property type="evidence" value="ECO:0007669"/>
    <property type="project" value="UniProtKB-SubCell"/>
</dbReference>
<feature type="domain" description="Thioredoxin-like fold" evidence="7">
    <location>
        <begin position="227"/>
        <end position="321"/>
    </location>
</feature>
<keyword evidence="5" id="KW-0175">Coiled coil</keyword>
<keyword evidence="4" id="KW-0676">Redox-active center</keyword>
<keyword evidence="3" id="KW-1015">Disulfide bond</keyword>
<dbReference type="Pfam" id="PF13905">
    <property type="entry name" value="Thioredoxin_8"/>
    <property type="match status" value="1"/>
</dbReference>
<reference evidence="9" key="1">
    <citation type="submission" date="2022-10" db="EMBL/GenBank/DDBJ databases">
        <title>Human gut microbiome strain richness.</title>
        <authorList>
            <person name="Chen-Liaw A."/>
        </authorList>
    </citation>
    <scope>NUCLEOTIDE SEQUENCE</scope>
    <source>
        <strain evidence="9">A1_m1001262Bd0_191120</strain>
    </source>
</reference>
<feature type="signal peptide" evidence="6">
    <location>
        <begin position="1"/>
        <end position="19"/>
    </location>
</feature>
<dbReference type="InterPro" id="IPR012336">
    <property type="entry name" value="Thioredoxin-like_fold"/>
</dbReference>
<keyword evidence="2" id="KW-0201">Cytochrome c-type biogenesis</keyword>
<dbReference type="InterPro" id="IPR036249">
    <property type="entry name" value="Thioredoxin-like_sf"/>
</dbReference>
<keyword evidence="6" id="KW-0732">Signal</keyword>
<organism evidence="9 10">
    <name type="scientific">Bacteroides uniformis</name>
    <dbReference type="NCBI Taxonomy" id="820"/>
    <lineage>
        <taxon>Bacteria</taxon>
        <taxon>Pseudomonadati</taxon>
        <taxon>Bacteroidota</taxon>
        <taxon>Bacteroidia</taxon>
        <taxon>Bacteroidales</taxon>
        <taxon>Bacteroidaceae</taxon>
        <taxon>Bacteroides</taxon>
    </lineage>
</organism>
<feature type="domain" description="DUF4369" evidence="8">
    <location>
        <begin position="28"/>
        <end position="117"/>
    </location>
</feature>
<gene>
    <name evidence="9" type="ORF">POY80_04925</name>
</gene>
<feature type="chain" id="PRO_5043812288" evidence="6">
    <location>
        <begin position="20"/>
        <end position="358"/>
    </location>
</feature>
<dbReference type="Gene3D" id="3.40.30.10">
    <property type="entry name" value="Glutaredoxin"/>
    <property type="match status" value="1"/>
</dbReference>
<sequence length="358" mass="40830">MKKIYLAYLLLIIILSACGSKNPNSVYLSGEIKGLGNDTLYIYGTDKFYNRMDTLPVKDGKFSATLTTDTLVSTWLQFSDGTEYPLYLNKGDKIKIKGSAAELTSLEITGNAPNEELTAFQKELKGLSTPSEKALEEKAEAFINSHPSSLVSIYLLEKYFVQKPQPDFSLIKEMTEHMTGGLKDRPYVDELLDLIQEEEKVSVGKTIPYVNLPNAKGTSISRTSFKDKYLLIHFWASWDPQSMEANAALRRIYKKEEKNKLFALWGISLDIDRKEWEEAIKRDTLKWEQSCDFSGWNTAPIKQLAIQALPANLFLSPSGKIEGKNMSEEDIKKKLEEIEQKEKEKKKSEKKLKKQNRR</sequence>